<feature type="domain" description="NADH-Ubiquinone oxidoreductase (complex I) chain 5 N-terminal" evidence="8">
    <location>
        <begin position="74"/>
        <end position="124"/>
    </location>
</feature>
<dbReference type="Pfam" id="PF00361">
    <property type="entry name" value="Proton_antipo_M"/>
    <property type="match status" value="1"/>
</dbReference>
<protein>
    <recommendedName>
        <fullName evidence="11">NADH-quinone oxidoreductase subunit L</fullName>
    </recommendedName>
</protein>
<evidence type="ECO:0000313" key="9">
    <source>
        <dbReference type="EMBL" id="QTR51477.1"/>
    </source>
</evidence>
<reference evidence="9 10" key="1">
    <citation type="submission" date="2021-04" db="EMBL/GenBank/DDBJ databases">
        <title>Genomics, taxonomy and metabolism of representatives of sulfur bacteria of the genus Thiothrix: Thiothrix fructosivorans QT, Thiothrix unzii A1T and three new species, Thiothrix subterranea sp. nov., Thiothrix litoralis sp. nov. and 'Candidatus Thiothrix anitrata' sp. nov.</title>
        <authorList>
            <person name="Ravin N.V."/>
            <person name="Smolyakov D."/>
            <person name="Rudenko T.S."/>
            <person name="Mardanov A.V."/>
            <person name="Beletsky A.V."/>
            <person name="Markov N.D."/>
            <person name="Fomenkov A.I."/>
            <person name="Roberts R.J."/>
            <person name="Karnachuk O.V."/>
            <person name="Novikov A."/>
            <person name="Grabovich M.Y."/>
        </authorList>
    </citation>
    <scope>NUCLEOTIDE SEQUENCE [LARGE SCALE GENOMIC DNA]</scope>
    <source>
        <strain evidence="9 10">A52</strain>
    </source>
</reference>
<accession>A0ABX7X785</accession>
<feature type="transmembrane region" description="Helical" evidence="6">
    <location>
        <begin position="188"/>
        <end position="208"/>
    </location>
</feature>
<sequence>MPNELLLLIPGFPFLAAIWIVLGFIFGWNRGEKGERETAFVAVTANTLSLLIMLGLAVYDFTHGAPGYVALFPWLQSGTYQVFFSLMLDTLSLSFGVVMATINLLVVRFAVNYLHREAGFQRFFIVMSLFSCAMLLIVLSGSALLGFIGWEMAGISSYMLIAYAWQRDTATEGATRAFVTNRFGDTGYLFGMFIAFTALGSTEWNVLLQDHADKNISGMVLGIMTLGFMLAALVKSSQFPFSAWITRALEGPTPSSAVFYGAVMVHAGIYLLLRLEPLIEQVPLLGNMLLLIGSLTVLYGWLGVQVQTDIKSSLIFSTQQQTGLMLIAIGLGWYTVAAIHMGLHAMWRAYQFLHSPSFLQQTGWQAAKPVPAWLRKQHWLYTAALQRFWLVPLENWLLVRPTEALAREAQAFDSRVIDRMTGTPSHSNMLTTLAELQAFQQGKLRLESGIGKGSGVLGKLMQWVAEQMEWLEDRLLLKKGGGALGERLRQLGENLDLVEELLSQPRYLMVVIAATIAVIL</sequence>
<proteinExistence type="predicted"/>
<name>A0ABX7X785_9GAMM</name>
<evidence type="ECO:0000259" key="7">
    <source>
        <dbReference type="Pfam" id="PF00361"/>
    </source>
</evidence>
<feature type="transmembrane region" description="Helical" evidence="6">
    <location>
        <begin position="215"/>
        <end position="234"/>
    </location>
</feature>
<dbReference type="PANTHER" id="PTHR42829">
    <property type="entry name" value="NADH-UBIQUINONE OXIDOREDUCTASE CHAIN 5"/>
    <property type="match status" value="1"/>
</dbReference>
<evidence type="ECO:0000256" key="4">
    <source>
        <dbReference type="ARBA" id="ARBA00023136"/>
    </source>
</evidence>
<dbReference type="EMBL" id="CP072800">
    <property type="protein sequence ID" value="QTR51477.1"/>
    <property type="molecule type" value="Genomic_DNA"/>
</dbReference>
<evidence type="ECO:0000256" key="2">
    <source>
        <dbReference type="ARBA" id="ARBA00022692"/>
    </source>
</evidence>
<feature type="transmembrane region" description="Helical" evidence="6">
    <location>
        <begin position="82"/>
        <end position="111"/>
    </location>
</feature>
<feature type="transmembrane region" description="Helical" evidence="6">
    <location>
        <begin position="285"/>
        <end position="304"/>
    </location>
</feature>
<comment type="subcellular location">
    <subcellularLocation>
        <location evidence="1">Endomembrane system</location>
        <topology evidence="1">Multi-pass membrane protein</topology>
    </subcellularLocation>
    <subcellularLocation>
        <location evidence="5">Membrane</location>
        <topology evidence="5">Multi-pass membrane protein</topology>
    </subcellularLocation>
</comment>
<dbReference type="InterPro" id="IPR001516">
    <property type="entry name" value="Proton_antipo_N"/>
</dbReference>
<feature type="transmembrane region" description="Helical" evidence="6">
    <location>
        <begin position="324"/>
        <end position="343"/>
    </location>
</feature>
<dbReference type="Proteomes" id="UP000672027">
    <property type="component" value="Chromosome"/>
</dbReference>
<evidence type="ECO:0008006" key="11">
    <source>
        <dbReference type="Google" id="ProtNLM"/>
    </source>
</evidence>
<feature type="transmembrane region" description="Helical" evidence="6">
    <location>
        <begin position="123"/>
        <end position="150"/>
    </location>
</feature>
<feature type="transmembrane region" description="Helical" evidence="6">
    <location>
        <begin position="254"/>
        <end position="273"/>
    </location>
</feature>
<dbReference type="InterPro" id="IPR001750">
    <property type="entry name" value="ND/Mrp_TM"/>
</dbReference>
<keyword evidence="2 5" id="KW-0812">Transmembrane</keyword>
<evidence type="ECO:0000256" key="1">
    <source>
        <dbReference type="ARBA" id="ARBA00004127"/>
    </source>
</evidence>
<dbReference type="PRINTS" id="PR01434">
    <property type="entry name" value="NADHDHGNASE5"/>
</dbReference>
<dbReference type="RefSeq" id="WP_210229924.1">
    <property type="nucleotide sequence ID" value="NZ_CP072800.1"/>
</dbReference>
<feature type="transmembrane region" description="Helical" evidence="6">
    <location>
        <begin position="40"/>
        <end position="62"/>
    </location>
</feature>
<evidence type="ECO:0000256" key="5">
    <source>
        <dbReference type="RuleBase" id="RU000320"/>
    </source>
</evidence>
<evidence type="ECO:0000256" key="6">
    <source>
        <dbReference type="SAM" id="Phobius"/>
    </source>
</evidence>
<feature type="domain" description="NADH:quinone oxidoreductase/Mrp antiporter transmembrane" evidence="7">
    <location>
        <begin position="143"/>
        <end position="360"/>
    </location>
</feature>
<evidence type="ECO:0000259" key="8">
    <source>
        <dbReference type="Pfam" id="PF00662"/>
    </source>
</evidence>
<dbReference type="Pfam" id="PF00662">
    <property type="entry name" value="Proton_antipo_N"/>
    <property type="match status" value="1"/>
</dbReference>
<organism evidence="9 10">
    <name type="scientific">Candidatus Thiothrix anitrata</name>
    <dbReference type="NCBI Taxonomy" id="2823902"/>
    <lineage>
        <taxon>Bacteria</taxon>
        <taxon>Pseudomonadati</taxon>
        <taxon>Pseudomonadota</taxon>
        <taxon>Gammaproteobacteria</taxon>
        <taxon>Thiotrichales</taxon>
        <taxon>Thiotrichaceae</taxon>
        <taxon>Thiothrix</taxon>
    </lineage>
</organism>
<keyword evidence="3 6" id="KW-1133">Transmembrane helix</keyword>
<keyword evidence="4 6" id="KW-0472">Membrane</keyword>
<evidence type="ECO:0000313" key="10">
    <source>
        <dbReference type="Proteomes" id="UP000672027"/>
    </source>
</evidence>
<dbReference type="InterPro" id="IPR003945">
    <property type="entry name" value="NU5C-like"/>
</dbReference>
<gene>
    <name evidence="9" type="ORF">J8380_08025</name>
</gene>
<feature type="transmembrane region" description="Helical" evidence="6">
    <location>
        <begin position="6"/>
        <end position="28"/>
    </location>
</feature>
<dbReference type="PANTHER" id="PTHR42829:SF2">
    <property type="entry name" value="NADH-UBIQUINONE OXIDOREDUCTASE CHAIN 5"/>
    <property type="match status" value="1"/>
</dbReference>
<evidence type="ECO:0000256" key="3">
    <source>
        <dbReference type="ARBA" id="ARBA00022989"/>
    </source>
</evidence>
<keyword evidence="10" id="KW-1185">Reference proteome</keyword>